<dbReference type="PANTHER" id="PTHR12829:SF8">
    <property type="entry name" value="CHROMOSOME UNDETERMINED SCAFFOLD_82, WHOLE GENOME SHOTGUN SEQUENCE"/>
    <property type="match status" value="1"/>
</dbReference>
<gene>
    <name evidence="2" type="ORF">AGERDE_LOCUS329</name>
</gene>
<accession>A0A9N8YIL1</accession>
<evidence type="ECO:0000313" key="2">
    <source>
        <dbReference type="EMBL" id="CAG8434225.1"/>
    </source>
</evidence>
<evidence type="ECO:0000256" key="1">
    <source>
        <dbReference type="PROSITE-ProRule" id="PRU00489"/>
    </source>
</evidence>
<dbReference type="EMBL" id="CAJVPL010000016">
    <property type="protein sequence ID" value="CAG8434225.1"/>
    <property type="molecule type" value="Genomic_DNA"/>
</dbReference>
<keyword evidence="3" id="KW-1185">Reference proteome</keyword>
<name>A0A9N8YIL1_9GLOM</name>
<dbReference type="AlphaFoldDB" id="A0A9N8YIL1"/>
<sequence length="485" mass="56654">MSGRALRRRRAINPQISTASNALYVGYVEDDESVEAIMKKFEELERIQEEIAATKPEEPVGNVFEEIASSSQMHESEALTEEQLIEVFKRTSSFTVKSATFAPNIDDVQDLEYWRIEMEDGNTAEFEEEDDYLAVDDDFWDEEFGNKKKRVRKNDKSSSERRRRCLDRESIIQRYKLMQVEDRNGNFFMVKKKVSNIDPSLPTYVRIPSLPIPRSWAHSTRKNSHVIHEENTSRYLEKDVLSMDLTMLGKNFQAVYIDPPLLLPGESPSPGKITMDELRQLEIPKILLKGFLFIWAEKEYLPDILQMAESWSFRYVENFCWIKKNINNQFAKLSSRYFNKSKLSLLVFRKEGDIEIRHQRNPDCVFDFIKPCSEGMLTEQKPPIIYDVIETMLPGAVYSEQNKKPDRLLELWGKKGITRKGWTTVVQVKRKRLRSAMLLLTLRRLKIYNTNYGPTTLTSISRGTSFKLEAPRPRLTFTDLNHRLC</sequence>
<comment type="similarity">
    <text evidence="1">Belongs to the MT-A70-like family.</text>
</comment>
<dbReference type="PROSITE" id="PS51143">
    <property type="entry name" value="MT_A70"/>
    <property type="match status" value="1"/>
</dbReference>
<dbReference type="GO" id="GO:0005634">
    <property type="term" value="C:nucleus"/>
    <property type="evidence" value="ECO:0007669"/>
    <property type="project" value="TreeGrafter"/>
</dbReference>
<dbReference type="InterPro" id="IPR007757">
    <property type="entry name" value="MT-A70-like"/>
</dbReference>
<comment type="caution">
    <text evidence="2">The sequence shown here is derived from an EMBL/GenBank/DDBJ whole genome shotgun (WGS) entry which is preliminary data.</text>
</comment>
<protein>
    <submittedName>
        <fullName evidence="2">1758_t:CDS:1</fullName>
    </submittedName>
</protein>
<dbReference type="Proteomes" id="UP000789831">
    <property type="component" value="Unassembled WGS sequence"/>
</dbReference>
<reference evidence="2" key="1">
    <citation type="submission" date="2021-06" db="EMBL/GenBank/DDBJ databases">
        <authorList>
            <person name="Kallberg Y."/>
            <person name="Tangrot J."/>
            <person name="Rosling A."/>
        </authorList>
    </citation>
    <scope>NUCLEOTIDE SEQUENCE</scope>
    <source>
        <strain evidence="2">MT106</strain>
    </source>
</reference>
<dbReference type="Pfam" id="PF05063">
    <property type="entry name" value="MT-A70"/>
    <property type="match status" value="1"/>
</dbReference>
<organism evidence="2 3">
    <name type="scientific">Ambispora gerdemannii</name>
    <dbReference type="NCBI Taxonomy" id="144530"/>
    <lineage>
        <taxon>Eukaryota</taxon>
        <taxon>Fungi</taxon>
        <taxon>Fungi incertae sedis</taxon>
        <taxon>Mucoromycota</taxon>
        <taxon>Glomeromycotina</taxon>
        <taxon>Glomeromycetes</taxon>
        <taxon>Archaeosporales</taxon>
        <taxon>Ambisporaceae</taxon>
        <taxon>Ambispora</taxon>
    </lineage>
</organism>
<dbReference type="PANTHER" id="PTHR12829">
    <property type="entry name" value="N6-ADENOSINE-METHYLTRANSFERASE"/>
    <property type="match status" value="1"/>
</dbReference>
<dbReference type="GO" id="GO:0036396">
    <property type="term" value="C:RNA N6-methyladenosine methyltransferase complex"/>
    <property type="evidence" value="ECO:0007669"/>
    <property type="project" value="TreeGrafter"/>
</dbReference>
<evidence type="ECO:0000313" key="3">
    <source>
        <dbReference type="Proteomes" id="UP000789831"/>
    </source>
</evidence>
<proteinExistence type="inferred from homology"/>
<dbReference type="GO" id="GO:0008168">
    <property type="term" value="F:methyltransferase activity"/>
    <property type="evidence" value="ECO:0007669"/>
    <property type="project" value="TreeGrafter"/>
</dbReference>
<dbReference type="OrthoDB" id="426718at2759"/>